<feature type="binding site" evidence="5">
    <location>
        <position position="66"/>
    </location>
    <ligand>
        <name>substrate</name>
    </ligand>
</feature>
<feature type="domain" description="HpcH/HpaI aldolase/citrate lyase" evidence="7">
    <location>
        <begin position="6"/>
        <end position="207"/>
    </location>
</feature>
<evidence type="ECO:0000256" key="6">
    <source>
        <dbReference type="PIRSR" id="PIRSR015582-2"/>
    </source>
</evidence>
<dbReference type="GO" id="GO:0016829">
    <property type="term" value="F:lyase activity"/>
    <property type="evidence" value="ECO:0007669"/>
    <property type="project" value="UniProtKB-KW"/>
</dbReference>
<evidence type="ECO:0000313" key="9">
    <source>
        <dbReference type="Proteomes" id="UP000471147"/>
    </source>
</evidence>
<dbReference type="GO" id="GO:0006107">
    <property type="term" value="P:oxaloacetate metabolic process"/>
    <property type="evidence" value="ECO:0007669"/>
    <property type="project" value="TreeGrafter"/>
</dbReference>
<keyword evidence="3 6" id="KW-0479">Metal-binding</keyword>
<dbReference type="InterPro" id="IPR011206">
    <property type="entry name" value="Citrate_lyase_beta/mcl1/mcl2"/>
</dbReference>
<dbReference type="InterPro" id="IPR040442">
    <property type="entry name" value="Pyrv_kinase-like_dom_sf"/>
</dbReference>
<dbReference type="PANTHER" id="PTHR32308">
    <property type="entry name" value="LYASE BETA SUBUNIT, PUTATIVE (AFU_ORTHOLOGUE AFUA_4G13030)-RELATED"/>
    <property type="match status" value="1"/>
</dbReference>
<evidence type="ECO:0000256" key="5">
    <source>
        <dbReference type="PIRSR" id="PIRSR015582-1"/>
    </source>
</evidence>
<dbReference type="PANTHER" id="PTHR32308:SF10">
    <property type="entry name" value="CITRATE LYASE SUBUNIT BETA"/>
    <property type="match status" value="1"/>
</dbReference>
<dbReference type="InterPro" id="IPR005000">
    <property type="entry name" value="Aldolase/citrate-lyase_domain"/>
</dbReference>
<keyword evidence="9" id="KW-1185">Reference proteome</keyword>
<name>A0A6I4LW41_9SPHN</name>
<dbReference type="AlphaFoldDB" id="A0A6I4LW41"/>
<comment type="cofactor">
    <cofactor evidence="1">
        <name>Mg(2+)</name>
        <dbReference type="ChEBI" id="CHEBI:18420"/>
    </cofactor>
</comment>
<proteinExistence type="inferred from homology"/>
<sequence length="268" mass="27869">MLRFVRSALYVPGSNARALEKARGLDADMLIIDLEDSVAGEAKAGARAAAIAFVAAGAGGKLLAIRVNGIDSPDHQADMAALAGCAANLLILPKVEDISDVNGFNRPVLAMIETPKGLYAAREIAAQSAVAGLIAGTNDIAAETGICPGPHREGLELSLQMIVLAASASGKPRFDGVCNRLDDMDGFDFECRQGATFGFTGKTVIHPNQIAIANAAFGPGEAEIAEALELVAASQGGAQRFKGRMIESMHVEEAKLTIERSRHTMGDG</sequence>
<dbReference type="EMBL" id="SDWJ01000001">
    <property type="protein sequence ID" value="MVZ97241.1"/>
    <property type="molecule type" value="Genomic_DNA"/>
</dbReference>
<feature type="binding site" evidence="6">
    <location>
        <position position="113"/>
    </location>
    <ligand>
        <name>Mg(2+)</name>
        <dbReference type="ChEBI" id="CHEBI:18420"/>
    </ligand>
</feature>
<comment type="caution">
    <text evidence="8">The sequence shown here is derived from an EMBL/GenBank/DDBJ whole genome shotgun (WGS) entry which is preliminary data.</text>
</comment>
<dbReference type="SUPFAM" id="SSF51621">
    <property type="entry name" value="Phosphoenolpyruvate/pyruvate domain"/>
    <property type="match status" value="1"/>
</dbReference>
<evidence type="ECO:0000256" key="4">
    <source>
        <dbReference type="ARBA" id="ARBA00022842"/>
    </source>
</evidence>
<organism evidence="8 9">
    <name type="scientific">Sphingorhabdus profundilacus</name>
    <dbReference type="NCBI Taxonomy" id="2509718"/>
    <lineage>
        <taxon>Bacteria</taxon>
        <taxon>Pseudomonadati</taxon>
        <taxon>Pseudomonadota</taxon>
        <taxon>Alphaproteobacteria</taxon>
        <taxon>Sphingomonadales</taxon>
        <taxon>Sphingomonadaceae</taxon>
        <taxon>Sphingorhabdus</taxon>
    </lineage>
</organism>
<feature type="binding site" evidence="6">
    <location>
        <position position="139"/>
    </location>
    <ligand>
        <name>Mg(2+)</name>
        <dbReference type="ChEBI" id="CHEBI:18420"/>
    </ligand>
</feature>
<reference evidence="8 9" key="1">
    <citation type="submission" date="2019-01" db="EMBL/GenBank/DDBJ databases">
        <title>Sphingorhabdus lacus sp.nov., isolated from an oligotrophic freshwater lake.</title>
        <authorList>
            <person name="Park M."/>
        </authorList>
    </citation>
    <scope>NUCLEOTIDE SEQUENCE [LARGE SCALE GENOMIC DNA]</scope>
    <source>
        <strain evidence="8 9">IMCC26285</strain>
    </source>
</reference>
<feature type="binding site" evidence="5">
    <location>
        <position position="113"/>
    </location>
    <ligand>
        <name>substrate</name>
    </ligand>
</feature>
<dbReference type="GO" id="GO:0000287">
    <property type="term" value="F:magnesium ion binding"/>
    <property type="evidence" value="ECO:0007669"/>
    <property type="project" value="TreeGrafter"/>
</dbReference>
<keyword evidence="4 6" id="KW-0460">Magnesium</keyword>
<evidence type="ECO:0000256" key="1">
    <source>
        <dbReference type="ARBA" id="ARBA00001946"/>
    </source>
</evidence>
<dbReference type="Gene3D" id="3.20.20.60">
    <property type="entry name" value="Phosphoenolpyruvate-binding domains"/>
    <property type="match status" value="1"/>
</dbReference>
<evidence type="ECO:0000313" key="8">
    <source>
        <dbReference type="EMBL" id="MVZ97241.1"/>
    </source>
</evidence>
<dbReference type="Pfam" id="PF03328">
    <property type="entry name" value="HpcH_HpaI"/>
    <property type="match status" value="1"/>
</dbReference>
<accession>A0A6I4LW41</accession>
<dbReference type="InterPro" id="IPR015813">
    <property type="entry name" value="Pyrv/PenolPyrv_kinase-like_dom"/>
</dbReference>
<dbReference type="OrthoDB" id="9800547at2"/>
<evidence type="ECO:0000256" key="2">
    <source>
        <dbReference type="ARBA" id="ARBA00005568"/>
    </source>
</evidence>
<evidence type="ECO:0000256" key="3">
    <source>
        <dbReference type="ARBA" id="ARBA00022723"/>
    </source>
</evidence>
<gene>
    <name evidence="8" type="ORF">EUU23_05925</name>
</gene>
<keyword evidence="8" id="KW-0456">Lyase</keyword>
<dbReference type="Proteomes" id="UP000471147">
    <property type="component" value="Unassembled WGS sequence"/>
</dbReference>
<dbReference type="PIRSF" id="PIRSF015582">
    <property type="entry name" value="Cit_lyase_B"/>
    <property type="match status" value="1"/>
</dbReference>
<evidence type="ECO:0000259" key="7">
    <source>
        <dbReference type="Pfam" id="PF03328"/>
    </source>
</evidence>
<protein>
    <submittedName>
        <fullName evidence="8">CoA ester lyase</fullName>
    </submittedName>
</protein>
<comment type="similarity">
    <text evidence="2">Belongs to the HpcH/HpaI aldolase family.</text>
</comment>